<evidence type="ECO:0008006" key="4">
    <source>
        <dbReference type="Google" id="ProtNLM"/>
    </source>
</evidence>
<feature type="chain" id="PRO_5045236816" description="Secreted protein" evidence="1">
    <location>
        <begin position="25"/>
        <end position="54"/>
    </location>
</feature>
<dbReference type="Proteomes" id="UP000653644">
    <property type="component" value="Unassembled WGS sequence"/>
</dbReference>
<sequence>MRTIAAAFLVLLALFQTGFTAAVAEPLPSGSAAESHIVLAQADAGDGDDLPLCC</sequence>
<keyword evidence="1" id="KW-0732">Signal</keyword>
<reference evidence="3" key="1">
    <citation type="journal article" date="2019" name="Int. J. Syst. Evol. Microbiol.">
        <title>The Global Catalogue of Microorganisms (GCM) 10K type strain sequencing project: providing services to taxonomists for standard genome sequencing and annotation.</title>
        <authorList>
            <consortium name="The Broad Institute Genomics Platform"/>
            <consortium name="The Broad Institute Genome Sequencing Center for Infectious Disease"/>
            <person name="Wu L."/>
            <person name="Ma J."/>
        </authorList>
    </citation>
    <scope>NUCLEOTIDE SEQUENCE [LARGE SCALE GENOMIC DNA]</scope>
    <source>
        <strain evidence="3">JCM 4733</strain>
    </source>
</reference>
<comment type="caution">
    <text evidence="2">The sequence shown here is derived from an EMBL/GenBank/DDBJ whole genome shotgun (WGS) entry which is preliminary data.</text>
</comment>
<evidence type="ECO:0000313" key="2">
    <source>
        <dbReference type="EMBL" id="GHA54232.1"/>
    </source>
</evidence>
<feature type="signal peptide" evidence="1">
    <location>
        <begin position="1"/>
        <end position="24"/>
    </location>
</feature>
<organism evidence="2 3">
    <name type="scientific">Streptomyces canarius</name>
    <dbReference type="NCBI Taxonomy" id="285453"/>
    <lineage>
        <taxon>Bacteria</taxon>
        <taxon>Bacillati</taxon>
        <taxon>Actinomycetota</taxon>
        <taxon>Actinomycetes</taxon>
        <taxon>Kitasatosporales</taxon>
        <taxon>Streptomycetaceae</taxon>
        <taxon>Streptomyces</taxon>
    </lineage>
</organism>
<keyword evidence="3" id="KW-1185">Reference proteome</keyword>
<dbReference type="EMBL" id="BMVN01000034">
    <property type="protein sequence ID" value="GHA54232.1"/>
    <property type="molecule type" value="Genomic_DNA"/>
</dbReference>
<name>A0ABQ3D1Q5_9ACTN</name>
<gene>
    <name evidence="2" type="ORF">GCM10010345_68560</name>
</gene>
<evidence type="ECO:0000256" key="1">
    <source>
        <dbReference type="SAM" id="SignalP"/>
    </source>
</evidence>
<accession>A0ABQ3D1Q5</accession>
<proteinExistence type="predicted"/>
<protein>
    <recommendedName>
        <fullName evidence="4">Secreted protein</fullName>
    </recommendedName>
</protein>
<evidence type="ECO:0000313" key="3">
    <source>
        <dbReference type="Proteomes" id="UP000653644"/>
    </source>
</evidence>